<dbReference type="RefSeq" id="WP_161821523.1">
    <property type="nucleotide sequence ID" value="NZ_LSRS01000003.1"/>
</dbReference>
<dbReference type="EMBL" id="LSRS01000003">
    <property type="protein sequence ID" value="KAF1084989.1"/>
    <property type="molecule type" value="Genomic_DNA"/>
</dbReference>
<organism evidence="2 3">
    <name type="scientific">Sporotomaculum syntrophicum</name>
    <dbReference type="NCBI Taxonomy" id="182264"/>
    <lineage>
        <taxon>Bacteria</taxon>
        <taxon>Bacillati</taxon>
        <taxon>Bacillota</taxon>
        <taxon>Clostridia</taxon>
        <taxon>Eubacteriales</taxon>
        <taxon>Desulfallaceae</taxon>
        <taxon>Sporotomaculum</taxon>
    </lineage>
</organism>
<dbReference type="OrthoDB" id="1955117at2"/>
<keyword evidence="1" id="KW-0472">Membrane</keyword>
<reference evidence="2" key="1">
    <citation type="submission" date="2016-02" db="EMBL/GenBank/DDBJ databases">
        <title>Draft Genome Sequence of Sporotomaculum syntrophicum Strain FB, a Syntrophic Benzoate Degrader.</title>
        <authorList>
            <person name="Nobu M.K."/>
            <person name="Narihiro T."/>
            <person name="Qiu Y.-L."/>
            <person name="Ohashi A."/>
            <person name="Liu W.-T."/>
            <person name="Yuji S."/>
        </authorList>
    </citation>
    <scope>NUCLEOTIDE SEQUENCE</scope>
    <source>
        <strain evidence="2">FB</strain>
    </source>
</reference>
<feature type="transmembrane region" description="Helical" evidence="1">
    <location>
        <begin position="163"/>
        <end position="181"/>
    </location>
</feature>
<feature type="transmembrane region" description="Helical" evidence="1">
    <location>
        <begin position="105"/>
        <end position="127"/>
    </location>
</feature>
<gene>
    <name evidence="2" type="ORF">SPSYN_01125</name>
</gene>
<proteinExistence type="predicted"/>
<evidence type="ECO:0008006" key="4">
    <source>
        <dbReference type="Google" id="ProtNLM"/>
    </source>
</evidence>
<feature type="transmembrane region" description="Helical" evidence="1">
    <location>
        <begin position="67"/>
        <end position="93"/>
    </location>
</feature>
<keyword evidence="1" id="KW-1133">Transmembrane helix</keyword>
<protein>
    <recommendedName>
        <fullName evidence="4">Yip1 domain-containing protein</fullName>
    </recommendedName>
</protein>
<keyword evidence="3" id="KW-1185">Reference proteome</keyword>
<accession>A0A9D3AYN5</accession>
<keyword evidence="1" id="KW-0812">Transmembrane</keyword>
<dbReference type="AlphaFoldDB" id="A0A9D3AYN5"/>
<evidence type="ECO:0000313" key="2">
    <source>
        <dbReference type="EMBL" id="KAF1084989.1"/>
    </source>
</evidence>
<feature type="transmembrane region" description="Helical" evidence="1">
    <location>
        <begin position="133"/>
        <end position="151"/>
    </location>
</feature>
<dbReference type="Proteomes" id="UP000798488">
    <property type="component" value="Unassembled WGS sequence"/>
</dbReference>
<name>A0A9D3AYN5_9FIRM</name>
<comment type="caution">
    <text evidence="2">The sequence shown here is derived from an EMBL/GenBank/DDBJ whole genome shotgun (WGS) entry which is preliminary data.</text>
</comment>
<evidence type="ECO:0000313" key="3">
    <source>
        <dbReference type="Proteomes" id="UP000798488"/>
    </source>
</evidence>
<sequence length="221" mass="24224">MNTAAPMDIPRWKTALNMMINPGEVIKTQMTKIPWPYSVMVSGLSFTLFFLQTGLDMLKTGQIGASTVILITMLGLLYGTVGIALLAVMVWALSQAGQRGYTLEWAISTFALGYSATFVYALSGLIFSLAFGWKTAVAFGVTGVLWALRPTVYTIKQMSGERLAFSIAMTTLCGAILLIGWEELLPEMQGRLDLIRLGTVTVRPESVQWVISPDHPIPLKR</sequence>
<feature type="transmembrane region" description="Helical" evidence="1">
    <location>
        <begin position="35"/>
        <end position="55"/>
    </location>
</feature>
<evidence type="ECO:0000256" key="1">
    <source>
        <dbReference type="SAM" id="Phobius"/>
    </source>
</evidence>